<evidence type="ECO:0000256" key="2">
    <source>
        <dbReference type="ARBA" id="ARBA00022614"/>
    </source>
</evidence>
<name>A0ABS8TAB5_DATST</name>
<protein>
    <recommendedName>
        <fullName evidence="13">Leucine-rich repeat-containing N-terminal plant-type domain-containing protein</fullName>
    </recommendedName>
</protein>
<comment type="caution">
    <text evidence="11">The sequence shown here is derived from an EMBL/GenBank/DDBJ whole genome shotgun (WGS) entry which is preliminary data.</text>
</comment>
<feature type="domain" description="Leucine-rich repeat-containing N-terminal plant-type" evidence="9">
    <location>
        <begin position="18"/>
        <end position="64"/>
    </location>
</feature>
<evidence type="ECO:0000259" key="10">
    <source>
        <dbReference type="Pfam" id="PF23598"/>
    </source>
</evidence>
<dbReference type="InterPro" id="IPR013210">
    <property type="entry name" value="LRR_N_plant-typ"/>
</dbReference>
<dbReference type="InterPro" id="IPR001611">
    <property type="entry name" value="Leu-rich_rpt"/>
</dbReference>
<evidence type="ECO:0000256" key="6">
    <source>
        <dbReference type="ARBA" id="ARBA00022989"/>
    </source>
</evidence>
<keyword evidence="12" id="KW-1185">Reference proteome</keyword>
<evidence type="ECO:0000256" key="7">
    <source>
        <dbReference type="ARBA" id="ARBA00023136"/>
    </source>
</evidence>
<dbReference type="InterPro" id="IPR032675">
    <property type="entry name" value="LRR_dom_sf"/>
</dbReference>
<evidence type="ECO:0000256" key="4">
    <source>
        <dbReference type="ARBA" id="ARBA00022729"/>
    </source>
</evidence>
<keyword evidence="2" id="KW-0433">Leucine-rich repeat</keyword>
<dbReference type="Pfam" id="PF00560">
    <property type="entry name" value="LRR_1"/>
    <property type="match status" value="1"/>
</dbReference>
<evidence type="ECO:0008006" key="13">
    <source>
        <dbReference type="Google" id="ProtNLM"/>
    </source>
</evidence>
<evidence type="ECO:0000313" key="11">
    <source>
        <dbReference type="EMBL" id="MCD7468356.1"/>
    </source>
</evidence>
<keyword evidence="6" id="KW-1133">Transmembrane helix</keyword>
<proteinExistence type="predicted"/>
<evidence type="ECO:0000256" key="8">
    <source>
        <dbReference type="ARBA" id="ARBA00023180"/>
    </source>
</evidence>
<evidence type="ECO:0000256" key="1">
    <source>
        <dbReference type="ARBA" id="ARBA00004479"/>
    </source>
</evidence>
<dbReference type="Pfam" id="PF23598">
    <property type="entry name" value="LRR_14"/>
    <property type="match status" value="1"/>
</dbReference>
<dbReference type="InterPro" id="IPR046956">
    <property type="entry name" value="RLP23-like"/>
</dbReference>
<dbReference type="Proteomes" id="UP000823775">
    <property type="component" value="Unassembled WGS sequence"/>
</dbReference>
<sequence length="233" mass="26146">MNLRLLTSSFVHHLCFPSEASALLQFNQSFEISSLGRCYRASFPKTIFWNESTDCCSWDGVTCDMLTGYVIVLDLRGTIHPNSSLFQLYHLQTLNLAHNDSNWSSIPNDIGRLRNLNHLYLRGCDFPASIPDSVGNLTQLRRLDFGDNHFTGHIPSTISKLNQLTLLDLWSNSLGGEIPDIFSNFQVLAEFYLSKHSFICSFPSSILNLTRLQSLYLSSNSLSGPLPSNTSMS</sequence>
<comment type="subcellular location">
    <subcellularLocation>
        <location evidence="1">Membrane</location>
        <topology evidence="1">Single-pass type I membrane protein</topology>
    </subcellularLocation>
</comment>
<keyword evidence="5" id="KW-0677">Repeat</keyword>
<evidence type="ECO:0000256" key="3">
    <source>
        <dbReference type="ARBA" id="ARBA00022692"/>
    </source>
</evidence>
<reference evidence="11 12" key="1">
    <citation type="journal article" date="2021" name="BMC Genomics">
        <title>Datura genome reveals duplications of psychoactive alkaloid biosynthetic genes and high mutation rate following tissue culture.</title>
        <authorList>
            <person name="Rajewski A."/>
            <person name="Carter-House D."/>
            <person name="Stajich J."/>
            <person name="Litt A."/>
        </authorList>
    </citation>
    <scope>NUCLEOTIDE SEQUENCE [LARGE SCALE GENOMIC DNA]</scope>
    <source>
        <strain evidence="11">AR-01</strain>
    </source>
</reference>
<keyword evidence="7" id="KW-0472">Membrane</keyword>
<accession>A0ABS8TAB5</accession>
<keyword evidence="3" id="KW-0812">Transmembrane</keyword>
<keyword evidence="4" id="KW-0732">Signal</keyword>
<organism evidence="11 12">
    <name type="scientific">Datura stramonium</name>
    <name type="common">Jimsonweed</name>
    <name type="synonym">Common thornapple</name>
    <dbReference type="NCBI Taxonomy" id="4076"/>
    <lineage>
        <taxon>Eukaryota</taxon>
        <taxon>Viridiplantae</taxon>
        <taxon>Streptophyta</taxon>
        <taxon>Embryophyta</taxon>
        <taxon>Tracheophyta</taxon>
        <taxon>Spermatophyta</taxon>
        <taxon>Magnoliopsida</taxon>
        <taxon>eudicotyledons</taxon>
        <taxon>Gunneridae</taxon>
        <taxon>Pentapetalae</taxon>
        <taxon>asterids</taxon>
        <taxon>lamiids</taxon>
        <taxon>Solanales</taxon>
        <taxon>Solanaceae</taxon>
        <taxon>Solanoideae</taxon>
        <taxon>Datureae</taxon>
        <taxon>Datura</taxon>
    </lineage>
</organism>
<dbReference type="InterPro" id="IPR055414">
    <property type="entry name" value="LRR_R13L4/SHOC2-like"/>
</dbReference>
<evidence type="ECO:0000256" key="5">
    <source>
        <dbReference type="ARBA" id="ARBA00022737"/>
    </source>
</evidence>
<evidence type="ECO:0000259" key="9">
    <source>
        <dbReference type="Pfam" id="PF08263"/>
    </source>
</evidence>
<dbReference type="PANTHER" id="PTHR48061:SF38">
    <property type="entry name" value="SERINE_THREONINE-PROTEIN KINASE BRI1"/>
    <property type="match status" value="1"/>
</dbReference>
<evidence type="ECO:0000313" key="12">
    <source>
        <dbReference type="Proteomes" id="UP000823775"/>
    </source>
</evidence>
<keyword evidence="8" id="KW-0325">Glycoprotein</keyword>
<feature type="domain" description="Disease resistance R13L4/SHOC-2-like LRR" evidence="10">
    <location>
        <begin position="72"/>
        <end position="171"/>
    </location>
</feature>
<dbReference type="EMBL" id="JACEIK010001322">
    <property type="protein sequence ID" value="MCD7468356.1"/>
    <property type="molecule type" value="Genomic_DNA"/>
</dbReference>
<gene>
    <name evidence="11" type="ORF">HAX54_006433</name>
</gene>
<dbReference type="SUPFAM" id="SSF52058">
    <property type="entry name" value="L domain-like"/>
    <property type="match status" value="1"/>
</dbReference>
<dbReference type="Pfam" id="PF08263">
    <property type="entry name" value="LRRNT_2"/>
    <property type="match status" value="1"/>
</dbReference>
<dbReference type="PANTHER" id="PTHR48061">
    <property type="entry name" value="LEUCINE-RICH REPEAT RECEPTOR PROTEIN KINASE EMS1-LIKE-RELATED"/>
    <property type="match status" value="1"/>
</dbReference>
<dbReference type="Gene3D" id="3.80.10.10">
    <property type="entry name" value="Ribonuclease Inhibitor"/>
    <property type="match status" value="1"/>
</dbReference>